<sequence>MSGALYGVQAMVSHMIPCPYDHYHEQTEFCTCRLHIAVPESKKISFPLTHYFVTFSVKRKRFYIG</sequence>
<dbReference type="Proteomes" id="UP001159363">
    <property type="component" value="Chromosome 1"/>
</dbReference>
<reference evidence="1 2" key="1">
    <citation type="submission" date="2023-02" db="EMBL/GenBank/DDBJ databases">
        <title>LHISI_Scaffold_Assembly.</title>
        <authorList>
            <person name="Stuart O.P."/>
            <person name="Cleave R."/>
            <person name="Magrath M.J.L."/>
            <person name="Mikheyev A.S."/>
        </authorList>
    </citation>
    <scope>NUCLEOTIDE SEQUENCE [LARGE SCALE GENOMIC DNA]</scope>
    <source>
        <strain evidence="1">Daus_M_001</strain>
        <tissue evidence="1">Leg muscle</tissue>
    </source>
</reference>
<evidence type="ECO:0000313" key="1">
    <source>
        <dbReference type="EMBL" id="KAJ8897082.1"/>
    </source>
</evidence>
<keyword evidence="2" id="KW-1185">Reference proteome</keyword>
<protein>
    <submittedName>
        <fullName evidence="1">Uncharacterized protein</fullName>
    </submittedName>
</protein>
<gene>
    <name evidence="1" type="ORF">PR048_002428</name>
</gene>
<comment type="caution">
    <text evidence="1">The sequence shown here is derived from an EMBL/GenBank/DDBJ whole genome shotgun (WGS) entry which is preliminary data.</text>
</comment>
<proteinExistence type="predicted"/>
<evidence type="ECO:0000313" key="2">
    <source>
        <dbReference type="Proteomes" id="UP001159363"/>
    </source>
</evidence>
<dbReference type="EMBL" id="JARBHB010000001">
    <property type="protein sequence ID" value="KAJ8897082.1"/>
    <property type="molecule type" value="Genomic_DNA"/>
</dbReference>
<organism evidence="1 2">
    <name type="scientific">Dryococelus australis</name>
    <dbReference type="NCBI Taxonomy" id="614101"/>
    <lineage>
        <taxon>Eukaryota</taxon>
        <taxon>Metazoa</taxon>
        <taxon>Ecdysozoa</taxon>
        <taxon>Arthropoda</taxon>
        <taxon>Hexapoda</taxon>
        <taxon>Insecta</taxon>
        <taxon>Pterygota</taxon>
        <taxon>Neoptera</taxon>
        <taxon>Polyneoptera</taxon>
        <taxon>Phasmatodea</taxon>
        <taxon>Verophasmatodea</taxon>
        <taxon>Anareolatae</taxon>
        <taxon>Phasmatidae</taxon>
        <taxon>Eurycanthinae</taxon>
        <taxon>Dryococelus</taxon>
    </lineage>
</organism>
<name>A0ABQ9IKX2_9NEOP</name>
<accession>A0ABQ9IKX2</accession>